<dbReference type="OrthoDB" id="2300044at2"/>
<gene>
    <name evidence="1" type="ORF">D6C19_06555</name>
</gene>
<dbReference type="AlphaFoldDB" id="A0A4Q2AU70"/>
<dbReference type="Gene3D" id="1.20.1440.50">
    <property type="entry name" value="Ta0600-like"/>
    <property type="match status" value="1"/>
</dbReference>
<comment type="caution">
    <text evidence="1">The sequence shown here is derived from an EMBL/GenBank/DDBJ whole genome shotgun (WGS) entry which is preliminary data.</text>
</comment>
<dbReference type="GO" id="GO:0030153">
    <property type="term" value="P:bacteriocin immunity"/>
    <property type="evidence" value="ECO:0007669"/>
    <property type="project" value="InterPro"/>
</dbReference>
<protein>
    <submittedName>
        <fullName evidence="1">Bacteriocin immunity protein</fullName>
    </submittedName>
</protein>
<accession>A0A4Q2AU70</accession>
<dbReference type="InterPro" id="IPR023130">
    <property type="entry name" value="Ta0600-like_sf"/>
</dbReference>
<proteinExistence type="predicted"/>
<evidence type="ECO:0000313" key="2">
    <source>
        <dbReference type="Proteomes" id="UP000289316"/>
    </source>
</evidence>
<dbReference type="Proteomes" id="UP000289316">
    <property type="component" value="Unassembled WGS sequence"/>
</dbReference>
<dbReference type="SUPFAM" id="SSF109797">
    <property type="entry name" value="Bacteriocin immunity protein-like"/>
    <property type="match status" value="1"/>
</dbReference>
<dbReference type="EMBL" id="QZFR01000044">
    <property type="protein sequence ID" value="RXV74236.1"/>
    <property type="molecule type" value="Genomic_DNA"/>
</dbReference>
<organism evidence="1 2">
    <name type="scientific">Ligilactobacillus murinus</name>
    <dbReference type="NCBI Taxonomy" id="1622"/>
    <lineage>
        <taxon>Bacteria</taxon>
        <taxon>Bacillati</taxon>
        <taxon>Bacillota</taxon>
        <taxon>Bacilli</taxon>
        <taxon>Lactobacillales</taxon>
        <taxon>Lactobacillaceae</taxon>
        <taxon>Ligilactobacillus</taxon>
    </lineage>
</organism>
<sequence length="104" mass="12131">MGGLNMDRGHKDLNEIVALIAKLPKTQKFREDPDFKALCLYLKSELQEDYMPVAINNMSKRISSYLMTHSYSSPKELVNLQKELLKLNTKQNSLRHLPFLFNIY</sequence>
<reference evidence="1 2" key="1">
    <citation type="submission" date="2018-09" db="EMBL/GenBank/DDBJ databases">
        <title>Murine metabolic-syndrome-specific gut microbial biobank.</title>
        <authorList>
            <person name="Liu C."/>
        </authorList>
    </citation>
    <scope>NUCLEOTIDE SEQUENCE [LARGE SCALE GENOMIC DNA]</scope>
    <source>
        <strain evidence="1 2">C-30</strain>
    </source>
</reference>
<dbReference type="Pfam" id="PF08951">
    <property type="entry name" value="EntA_Immun"/>
    <property type="match status" value="1"/>
</dbReference>
<dbReference type="InterPro" id="IPR015046">
    <property type="entry name" value="LciA_Immunity-like"/>
</dbReference>
<name>A0A4Q2AU70_9LACO</name>
<evidence type="ECO:0000313" key="1">
    <source>
        <dbReference type="EMBL" id="RXV74236.1"/>
    </source>
</evidence>